<evidence type="ECO:0000313" key="1">
    <source>
        <dbReference type="EMBL" id="NIY68321.1"/>
    </source>
</evidence>
<dbReference type="EMBL" id="JAALLH010000001">
    <property type="protein sequence ID" value="NIY68321.1"/>
    <property type="molecule type" value="Genomic_DNA"/>
</dbReference>
<organism evidence="1 2">
    <name type="scientific">Streptomyces malaysiensis</name>
    <dbReference type="NCBI Taxonomy" id="92644"/>
    <lineage>
        <taxon>Bacteria</taxon>
        <taxon>Bacillati</taxon>
        <taxon>Actinomycetota</taxon>
        <taxon>Actinomycetes</taxon>
        <taxon>Kitasatosporales</taxon>
        <taxon>Streptomycetaceae</taxon>
        <taxon>Streptomyces</taxon>
        <taxon>Streptomyces violaceusniger group</taxon>
    </lineage>
</organism>
<protein>
    <submittedName>
        <fullName evidence="1">NB-ARC domain-containing protein</fullName>
    </submittedName>
</protein>
<sequence length="169" mass="18111">MLTSLGVQAEAVPQDLDAAAALYRSLLADRRVLVVLDNAATVGQVRPLLPGSAHSLVLVTSRSRLSGLAVRDGARRPTLGVLPEPEAVALLRVVTAGYRPVDDERKLAELARLCARLPLALRIAAERAASHPHLRLDDLIADLRDESALWDALSTGDEEEAEAVRTVFA</sequence>
<comment type="caution">
    <text evidence="1">The sequence shown here is derived from an EMBL/GenBank/DDBJ whole genome shotgun (WGS) entry which is preliminary data.</text>
</comment>
<dbReference type="Gene3D" id="3.40.50.300">
    <property type="entry name" value="P-loop containing nucleotide triphosphate hydrolases"/>
    <property type="match status" value="1"/>
</dbReference>
<evidence type="ECO:0000313" key="2">
    <source>
        <dbReference type="Proteomes" id="UP000536624"/>
    </source>
</evidence>
<accession>A0A7X5XAE3</accession>
<reference evidence="1 2" key="1">
    <citation type="submission" date="2020-02" db="EMBL/GenBank/DDBJ databases">
        <title>Streptomyces malaysiensis DSM14702 (JHCC583434, PFL_A843) Genome sequencing and assembly.</title>
        <authorList>
            <person name="Samborskyy M."/>
        </authorList>
    </citation>
    <scope>NUCLEOTIDE SEQUENCE [LARGE SCALE GENOMIC DNA]</scope>
    <source>
        <strain evidence="1 2">DSM 14702</strain>
    </source>
</reference>
<dbReference type="Proteomes" id="UP000536624">
    <property type="component" value="Unassembled WGS sequence"/>
</dbReference>
<proteinExistence type="predicted"/>
<dbReference type="InterPro" id="IPR027417">
    <property type="entry name" value="P-loop_NTPase"/>
</dbReference>
<gene>
    <name evidence="1" type="ORF">SMALB_6409</name>
</gene>
<name>A0A7X5XAE3_STRMQ</name>
<dbReference type="AlphaFoldDB" id="A0A7X5XAE3"/>
<dbReference type="SUPFAM" id="SSF52540">
    <property type="entry name" value="P-loop containing nucleoside triphosphate hydrolases"/>
    <property type="match status" value="1"/>
</dbReference>